<dbReference type="InterPro" id="IPR007561">
    <property type="entry name" value="Cell_div_SepF/SepF-rel"/>
</dbReference>
<dbReference type="EMBL" id="CAEZZL010000001">
    <property type="protein sequence ID" value="CAB4750768.1"/>
    <property type="molecule type" value="Genomic_DNA"/>
</dbReference>
<gene>
    <name evidence="6" type="ORF">UFOPK2870_00027</name>
    <name evidence="5" type="ORF">UFOPK4179_00241</name>
</gene>
<feature type="compositionally biased region" description="Acidic residues" evidence="4">
    <location>
        <begin position="17"/>
        <end position="26"/>
    </location>
</feature>
<keyword evidence="1" id="KW-0132">Cell division</keyword>
<evidence type="ECO:0000256" key="1">
    <source>
        <dbReference type="ARBA" id="ARBA00022618"/>
    </source>
</evidence>
<dbReference type="PANTHER" id="PTHR35798:SF1">
    <property type="entry name" value="CELL DIVISION PROTEIN SEPF"/>
    <property type="match status" value="1"/>
</dbReference>
<evidence type="ECO:0000313" key="5">
    <source>
        <dbReference type="EMBL" id="CAB4367458.1"/>
    </source>
</evidence>
<evidence type="ECO:0000256" key="3">
    <source>
        <dbReference type="ARBA" id="ARBA00023306"/>
    </source>
</evidence>
<dbReference type="InterPro" id="IPR023052">
    <property type="entry name" value="Cell_div_SepF"/>
</dbReference>
<dbReference type="HAMAP" id="MF_01197">
    <property type="entry name" value="SepF"/>
    <property type="match status" value="1"/>
</dbReference>
<dbReference type="Gene3D" id="3.30.110.150">
    <property type="entry name" value="SepF-like protein"/>
    <property type="match status" value="1"/>
</dbReference>
<feature type="compositionally biased region" description="Basic and acidic residues" evidence="4">
    <location>
        <begin position="62"/>
        <end position="75"/>
    </location>
</feature>
<dbReference type="EMBL" id="CAETWZ010000012">
    <property type="protein sequence ID" value="CAB4367458.1"/>
    <property type="molecule type" value="Genomic_DNA"/>
</dbReference>
<dbReference type="Pfam" id="PF04472">
    <property type="entry name" value="SepF"/>
    <property type="match status" value="1"/>
</dbReference>
<organism evidence="5">
    <name type="scientific">freshwater metagenome</name>
    <dbReference type="NCBI Taxonomy" id="449393"/>
    <lineage>
        <taxon>unclassified sequences</taxon>
        <taxon>metagenomes</taxon>
        <taxon>ecological metagenomes</taxon>
    </lineage>
</organism>
<dbReference type="AlphaFoldDB" id="A0A6J6AG20"/>
<dbReference type="InterPro" id="IPR038594">
    <property type="entry name" value="SepF-like_sf"/>
</dbReference>
<feature type="region of interest" description="Disordered" evidence="4">
    <location>
        <begin position="16"/>
        <end position="89"/>
    </location>
</feature>
<reference evidence="5" key="1">
    <citation type="submission" date="2020-05" db="EMBL/GenBank/DDBJ databases">
        <authorList>
            <person name="Chiriac C."/>
            <person name="Salcher M."/>
            <person name="Ghai R."/>
            <person name="Kavagutti S V."/>
        </authorList>
    </citation>
    <scope>NUCLEOTIDE SEQUENCE</scope>
</reference>
<keyword evidence="2" id="KW-0717">Septation</keyword>
<evidence type="ECO:0000256" key="4">
    <source>
        <dbReference type="SAM" id="MobiDB-lite"/>
    </source>
</evidence>
<accession>A0A6J6AG20</accession>
<evidence type="ECO:0000256" key="2">
    <source>
        <dbReference type="ARBA" id="ARBA00023210"/>
    </source>
</evidence>
<dbReference type="PANTHER" id="PTHR35798">
    <property type="entry name" value="CELL DIVISION PROTEIN SEPF"/>
    <property type="match status" value="1"/>
</dbReference>
<protein>
    <submittedName>
        <fullName evidence="5">Unannotated protein</fullName>
    </submittedName>
</protein>
<name>A0A6J6AG20_9ZZZZ</name>
<proteinExistence type="inferred from homology"/>
<sequence>MSFFRRAMDYLGLSGEDAYDDYDMSMEYERPQRPGRAAPDNNRRAGFEPEYSSETQRPSRPARIDDTGAARRPDDSGLQVRPVGTARSTPTVRPIAGAGETVTVRPRSFNQAQEIADHFKEGVPVIVNLEGADREMSRRIIDFASGMCYALSGTMEKVGSGVYLLKPAVSFDSPRY</sequence>
<dbReference type="GO" id="GO:0000917">
    <property type="term" value="P:division septum assembly"/>
    <property type="evidence" value="ECO:0007669"/>
    <property type="project" value="UniProtKB-KW"/>
</dbReference>
<keyword evidence="3" id="KW-0131">Cell cycle</keyword>
<evidence type="ECO:0000313" key="6">
    <source>
        <dbReference type="EMBL" id="CAB4750768.1"/>
    </source>
</evidence>